<feature type="region of interest" description="Disordered" evidence="2">
    <location>
        <begin position="467"/>
        <end position="503"/>
    </location>
</feature>
<dbReference type="InterPro" id="IPR057670">
    <property type="entry name" value="SH3_retrovirus"/>
</dbReference>
<keyword evidence="1" id="KW-0175">Coiled coil</keyword>
<evidence type="ECO:0000259" key="4">
    <source>
        <dbReference type="Pfam" id="PF13976"/>
    </source>
</evidence>
<accession>A0A438JFX7</accession>
<dbReference type="EMBL" id="QGNW01000043">
    <property type="protein sequence ID" value="RVX07866.1"/>
    <property type="molecule type" value="Genomic_DNA"/>
</dbReference>
<proteinExistence type="predicted"/>
<protein>
    <submittedName>
        <fullName evidence="6">Retrovirus-related Pol polyprotein from transposon TNT 1-94</fullName>
    </submittedName>
</protein>
<feature type="region of interest" description="Disordered" evidence="2">
    <location>
        <begin position="1"/>
        <end position="22"/>
    </location>
</feature>
<evidence type="ECO:0000256" key="2">
    <source>
        <dbReference type="SAM" id="MobiDB-lite"/>
    </source>
</evidence>
<dbReference type="InterPro" id="IPR025724">
    <property type="entry name" value="GAG-pre-integrase_dom"/>
</dbReference>
<feature type="coiled-coil region" evidence="1">
    <location>
        <begin position="85"/>
        <end position="140"/>
    </location>
</feature>
<gene>
    <name evidence="6" type="primary">POLX_3167</name>
    <name evidence="6" type="ORF">CK203_014673</name>
</gene>
<feature type="compositionally biased region" description="Basic and acidic residues" evidence="2">
    <location>
        <begin position="480"/>
        <end position="495"/>
    </location>
</feature>
<evidence type="ECO:0000256" key="1">
    <source>
        <dbReference type="SAM" id="Coils"/>
    </source>
</evidence>
<sequence length="957" mass="109033">MQVTWSDTESCQSSEKESNASEECTNFTAFMASVIDEPLKNEALSDSCESSDSNGDEMSFDSAYETLYKECLSLKQEQVEWKASKRSLIHEIKTLKGEKKSLLDKIAFLEGEHFDMKKMCDELKNENQVFKNELSLSKEESHPSSKRLSDLINSGIKSFDKKGLGFVDETTTPSSGKTIFVRPCEGVVPKKLPPKLKLHCTHCTKMRHTMIDVMLGCNRSFFTNFTEFDGGNVTFGDDNVDSVKGKGTICAPRILNLEEGNCVMIGLRTSDNCYVVCQNPSTSSSSSLVCGGSKIESIDLWHRRLGHLNYRDLMKVANNEVIKGIPKLGKPSNPICELLHMDLIRPMRTESLRGKKYILVMVDDYSRQTCYELWKGKKPNVKYYRVFGSRCYVLKDHENLGKFESKSEEGIFLRYSSKSRAYRVYIFSSKCAMESINMIVDDLGSRSRECDEDRIDVSKDIEVIEEKSEDEKLSEDEEKKEEQGKKGDMGRIERSKKYKSRVPKNHPLSNVIGNYEDSMVTRRQSKLNEALHEELNQFSRNDVWYFVPRPKDVNAIGTKWIFKNKMDENGVIVRNKARSVAQGFKQIEGIDFDETFALVARLESIRILLVVAYVWKFKLFQMDVKSAFLNRILNEEVYVEQPKRFQDPRNDEVFLVAQIYVDDIVFGSTSSECTLDFAKEMKSEFEMSMVGELTYFLGFQVKQLKDVIFLSQSKYARELVKIFGLESTKHFRTPMPTNLKLSKDESGKGVDETLYRSMIGSLLYLTTSRPDIAFSVGVCAKYHACLKESHLIALKCIIRYIASTLELGLWYPFDTHSDVACYTDADWAGNVDDKKSTSGGCFYIGNCLVAWMSKKQNSVSLSTAKAEYIATGSCCSQLLWIKQMLRDYGIDQGTMVVFCDNTSAINISKNPVLHSRTKHIDIRHHFIRDLIEDKVVSLEYVPTKGQIADILTKPLDV</sequence>
<organism evidence="6 7">
    <name type="scientific">Vitis vinifera</name>
    <name type="common">Grape</name>
    <dbReference type="NCBI Taxonomy" id="29760"/>
    <lineage>
        <taxon>Eukaryota</taxon>
        <taxon>Viridiplantae</taxon>
        <taxon>Streptophyta</taxon>
        <taxon>Embryophyta</taxon>
        <taxon>Tracheophyta</taxon>
        <taxon>Spermatophyta</taxon>
        <taxon>Magnoliopsida</taxon>
        <taxon>eudicotyledons</taxon>
        <taxon>Gunneridae</taxon>
        <taxon>Pentapetalae</taxon>
        <taxon>rosids</taxon>
        <taxon>Vitales</taxon>
        <taxon>Vitaceae</taxon>
        <taxon>Viteae</taxon>
        <taxon>Vitis</taxon>
    </lineage>
</organism>
<dbReference type="InterPro" id="IPR036397">
    <property type="entry name" value="RNaseH_sf"/>
</dbReference>
<reference evidence="6 7" key="1">
    <citation type="journal article" date="2018" name="PLoS Genet.">
        <title>Population sequencing reveals clonal diversity and ancestral inbreeding in the grapevine cultivar Chardonnay.</title>
        <authorList>
            <person name="Roach M.J."/>
            <person name="Johnson D.L."/>
            <person name="Bohlmann J."/>
            <person name="van Vuuren H.J."/>
            <person name="Jones S.J."/>
            <person name="Pretorius I.S."/>
            <person name="Schmidt S.A."/>
            <person name="Borneman A.R."/>
        </authorList>
    </citation>
    <scope>NUCLEOTIDE SEQUENCE [LARGE SCALE GENOMIC DNA]</scope>
    <source>
        <strain evidence="7">cv. Chardonnay</strain>
        <tissue evidence="6">Leaf</tissue>
    </source>
</reference>
<feature type="compositionally biased region" description="Polar residues" evidence="2">
    <location>
        <begin position="1"/>
        <end position="13"/>
    </location>
</feature>
<dbReference type="Proteomes" id="UP000288805">
    <property type="component" value="Unassembled WGS sequence"/>
</dbReference>
<evidence type="ECO:0000259" key="5">
    <source>
        <dbReference type="Pfam" id="PF25597"/>
    </source>
</evidence>
<comment type="caution">
    <text evidence="6">The sequence shown here is derived from an EMBL/GenBank/DDBJ whole genome shotgun (WGS) entry which is preliminary data.</text>
</comment>
<evidence type="ECO:0000313" key="6">
    <source>
        <dbReference type="EMBL" id="RVX07866.1"/>
    </source>
</evidence>
<feature type="domain" description="GAG-pre-integrase" evidence="4">
    <location>
        <begin position="282"/>
        <end position="337"/>
    </location>
</feature>
<dbReference type="InterPro" id="IPR013103">
    <property type="entry name" value="RVT_2"/>
</dbReference>
<dbReference type="PANTHER" id="PTHR11439">
    <property type="entry name" value="GAG-POL-RELATED RETROTRANSPOSON"/>
    <property type="match status" value="1"/>
</dbReference>
<dbReference type="SUPFAM" id="SSF56672">
    <property type="entry name" value="DNA/RNA polymerases"/>
    <property type="match status" value="1"/>
</dbReference>
<evidence type="ECO:0000313" key="7">
    <source>
        <dbReference type="Proteomes" id="UP000288805"/>
    </source>
</evidence>
<feature type="domain" description="Reverse transcriptase Ty1/copia-type" evidence="3">
    <location>
        <begin position="655"/>
        <end position="735"/>
    </location>
</feature>
<feature type="domain" description="Retroviral polymerase SH3-like" evidence="5">
    <location>
        <begin position="389"/>
        <end position="442"/>
    </location>
</feature>
<dbReference type="GO" id="GO:0003676">
    <property type="term" value="F:nucleic acid binding"/>
    <property type="evidence" value="ECO:0007669"/>
    <property type="project" value="InterPro"/>
</dbReference>
<dbReference type="PANTHER" id="PTHR11439:SF486">
    <property type="entry name" value="RLK (RECEPTOR-LIKE KINASE) PROTEIN, PUTATIVE-RELATED"/>
    <property type="match status" value="1"/>
</dbReference>
<feature type="domain" description="Reverse transcriptase Ty1/copia-type" evidence="3">
    <location>
        <begin position="541"/>
        <end position="648"/>
    </location>
</feature>
<dbReference type="CDD" id="cd09272">
    <property type="entry name" value="RNase_HI_RT_Ty1"/>
    <property type="match status" value="1"/>
</dbReference>
<dbReference type="Pfam" id="PF25597">
    <property type="entry name" value="SH3_retrovirus"/>
    <property type="match status" value="1"/>
</dbReference>
<evidence type="ECO:0000259" key="3">
    <source>
        <dbReference type="Pfam" id="PF07727"/>
    </source>
</evidence>
<dbReference type="AlphaFoldDB" id="A0A438JFX7"/>
<name>A0A438JFX7_VITVI</name>
<dbReference type="InterPro" id="IPR043502">
    <property type="entry name" value="DNA/RNA_pol_sf"/>
</dbReference>
<dbReference type="Gene3D" id="3.30.420.10">
    <property type="entry name" value="Ribonuclease H-like superfamily/Ribonuclease H"/>
    <property type="match status" value="1"/>
</dbReference>
<dbReference type="Pfam" id="PF13976">
    <property type="entry name" value="gag_pre-integrs"/>
    <property type="match status" value="1"/>
</dbReference>
<dbReference type="Pfam" id="PF07727">
    <property type="entry name" value="RVT_2"/>
    <property type="match status" value="2"/>
</dbReference>